<dbReference type="Proteomes" id="UP000214646">
    <property type="component" value="Unassembled WGS sequence"/>
</dbReference>
<dbReference type="PROSITE" id="PS51819">
    <property type="entry name" value="VOC"/>
    <property type="match status" value="1"/>
</dbReference>
<evidence type="ECO:0000313" key="2">
    <source>
        <dbReference type="EMBL" id="OWK35197.1"/>
    </source>
</evidence>
<dbReference type="Gene3D" id="3.10.180.10">
    <property type="entry name" value="2,3-Dihydroxybiphenyl 1,2-Dioxygenase, domain 1"/>
    <property type="match status" value="1"/>
</dbReference>
<dbReference type="RefSeq" id="WP_088260389.1">
    <property type="nucleotide sequence ID" value="NZ_NIDE01000019.1"/>
</dbReference>
<dbReference type="EMBL" id="NIDE01000019">
    <property type="protein sequence ID" value="OWK35197.1"/>
    <property type="molecule type" value="Genomic_DNA"/>
</dbReference>
<dbReference type="InterPro" id="IPR029068">
    <property type="entry name" value="Glyas_Bleomycin-R_OHBP_Dase"/>
</dbReference>
<dbReference type="AlphaFoldDB" id="A0A225DGJ1"/>
<accession>A0A225DGJ1</accession>
<dbReference type="OrthoDB" id="214074at2"/>
<dbReference type="InterPro" id="IPR004360">
    <property type="entry name" value="Glyas_Fos-R_dOase_dom"/>
</dbReference>
<dbReference type="PANTHER" id="PTHR36503">
    <property type="entry name" value="BLR2520 PROTEIN"/>
    <property type="match status" value="1"/>
</dbReference>
<dbReference type="PANTHER" id="PTHR36503:SF3">
    <property type="entry name" value="BLR0126 PROTEIN"/>
    <property type="match status" value="1"/>
</dbReference>
<dbReference type="InterPro" id="IPR037523">
    <property type="entry name" value="VOC_core"/>
</dbReference>
<evidence type="ECO:0000313" key="3">
    <source>
        <dbReference type="Proteomes" id="UP000214646"/>
    </source>
</evidence>
<keyword evidence="3" id="KW-1185">Reference proteome</keyword>
<protein>
    <recommendedName>
        <fullName evidence="1">VOC domain-containing protein</fullName>
    </recommendedName>
</protein>
<name>A0A225DGJ1_9BACT</name>
<comment type="caution">
    <text evidence="2">The sequence shown here is derived from an EMBL/GenBank/DDBJ whole genome shotgun (WGS) entry which is preliminary data.</text>
</comment>
<proteinExistence type="predicted"/>
<gene>
    <name evidence="2" type="ORF">FRUB_10039</name>
</gene>
<dbReference type="SUPFAM" id="SSF54593">
    <property type="entry name" value="Glyoxalase/Bleomycin resistance protein/Dihydroxybiphenyl dioxygenase"/>
    <property type="match status" value="1"/>
</dbReference>
<organism evidence="2 3">
    <name type="scientific">Fimbriiglobus ruber</name>
    <dbReference type="NCBI Taxonomy" id="1908690"/>
    <lineage>
        <taxon>Bacteria</taxon>
        <taxon>Pseudomonadati</taxon>
        <taxon>Planctomycetota</taxon>
        <taxon>Planctomycetia</taxon>
        <taxon>Gemmatales</taxon>
        <taxon>Gemmataceae</taxon>
        <taxon>Fimbriiglobus</taxon>
    </lineage>
</organism>
<evidence type="ECO:0000259" key="1">
    <source>
        <dbReference type="PROSITE" id="PS51819"/>
    </source>
</evidence>
<feature type="domain" description="VOC" evidence="1">
    <location>
        <begin position="2"/>
        <end position="130"/>
    </location>
</feature>
<dbReference type="Pfam" id="PF00903">
    <property type="entry name" value="Glyoxalase"/>
    <property type="match status" value="1"/>
</dbReference>
<sequence length="135" mass="14721">MNVHELTPILNVSDMAASFAWFEKLGWKKGWDWGEPPTFGAVECGKVTIFLCLNSQGSRGGPVPVQPGDTKTGGVWMSWWVESPAAVNAAHDLALQHGMAVTQIPTDEVWGVREFHLRHPDGHTFRVSAGLGKKG</sequence>
<reference evidence="3" key="1">
    <citation type="submission" date="2017-06" db="EMBL/GenBank/DDBJ databases">
        <title>Genome analysis of Fimbriiglobus ruber SP5, the first member of the order Planctomycetales with confirmed chitinolytic capability.</title>
        <authorList>
            <person name="Ravin N.V."/>
            <person name="Rakitin A.L."/>
            <person name="Ivanova A.A."/>
            <person name="Beletsky A.V."/>
            <person name="Kulichevskaya I.S."/>
            <person name="Mardanov A.V."/>
            <person name="Dedysh S.N."/>
        </authorList>
    </citation>
    <scope>NUCLEOTIDE SEQUENCE [LARGE SCALE GENOMIC DNA]</scope>
    <source>
        <strain evidence="3">SP5</strain>
    </source>
</reference>